<dbReference type="EMBL" id="JBJQOH010000006">
    <property type="protein sequence ID" value="KAL3682654.1"/>
    <property type="molecule type" value="Genomic_DNA"/>
</dbReference>
<organism evidence="2 3">
    <name type="scientific">Riccia sorocarpa</name>
    <dbReference type="NCBI Taxonomy" id="122646"/>
    <lineage>
        <taxon>Eukaryota</taxon>
        <taxon>Viridiplantae</taxon>
        <taxon>Streptophyta</taxon>
        <taxon>Embryophyta</taxon>
        <taxon>Marchantiophyta</taxon>
        <taxon>Marchantiopsida</taxon>
        <taxon>Marchantiidae</taxon>
        <taxon>Marchantiales</taxon>
        <taxon>Ricciaceae</taxon>
        <taxon>Riccia</taxon>
    </lineage>
</organism>
<proteinExistence type="predicted"/>
<gene>
    <name evidence="2" type="ORF">R1sor_000676</name>
</gene>
<feature type="compositionally biased region" description="Acidic residues" evidence="1">
    <location>
        <begin position="228"/>
        <end position="238"/>
    </location>
</feature>
<dbReference type="Proteomes" id="UP001633002">
    <property type="component" value="Unassembled WGS sequence"/>
</dbReference>
<feature type="compositionally biased region" description="Acidic residues" evidence="1">
    <location>
        <begin position="201"/>
        <end position="216"/>
    </location>
</feature>
<name>A0ABD3GZT0_9MARC</name>
<evidence type="ECO:0000313" key="3">
    <source>
        <dbReference type="Proteomes" id="UP001633002"/>
    </source>
</evidence>
<dbReference type="AlphaFoldDB" id="A0ABD3GZT0"/>
<reference evidence="2 3" key="1">
    <citation type="submission" date="2024-09" db="EMBL/GenBank/DDBJ databases">
        <title>Chromosome-scale assembly of Riccia sorocarpa.</title>
        <authorList>
            <person name="Paukszto L."/>
        </authorList>
    </citation>
    <scope>NUCLEOTIDE SEQUENCE [LARGE SCALE GENOMIC DNA]</scope>
    <source>
        <strain evidence="2">LP-2024</strain>
        <tissue evidence="2">Aerial parts of the thallus</tissue>
    </source>
</reference>
<protein>
    <submittedName>
        <fullName evidence="2">Uncharacterized protein</fullName>
    </submittedName>
</protein>
<accession>A0ABD3GZT0</accession>
<feature type="region of interest" description="Disordered" evidence="1">
    <location>
        <begin position="201"/>
        <end position="238"/>
    </location>
</feature>
<keyword evidence="3" id="KW-1185">Reference proteome</keyword>
<evidence type="ECO:0000313" key="2">
    <source>
        <dbReference type="EMBL" id="KAL3682654.1"/>
    </source>
</evidence>
<comment type="caution">
    <text evidence="2">The sequence shown here is derived from an EMBL/GenBank/DDBJ whole genome shotgun (WGS) entry which is preliminary data.</text>
</comment>
<evidence type="ECO:0000256" key="1">
    <source>
        <dbReference type="SAM" id="MobiDB-lite"/>
    </source>
</evidence>
<sequence>MATFKYTSYADFVKSVLKAVPLDISHTELGLTTVLRKNWKGRFGSIGDLVSLCGKTDFKECPYLVEIIEDKKWIPRNSRLTDFYIINELVLATMIVIKPRNSSRGGGVGFKLDSESLPATAGFEYSESSGGGLEIKGKQVNGEIQPFPIGYRTAHVIYKADGSFDLKRPIKFGVRRGEDDGIHISELVLQDEEYHIGEFFVEDEPGEDDDQDEEDDPSLKVVPVIFDAAEEDEDQRER</sequence>